<dbReference type="NCBIfam" id="TIGR01200">
    <property type="entry name" value="GLPGLI"/>
    <property type="match status" value="1"/>
</dbReference>
<reference evidence="1 2" key="1">
    <citation type="submission" date="2024-09" db="EMBL/GenBank/DDBJ databases">
        <authorList>
            <person name="Sun Q."/>
            <person name="Mori K."/>
        </authorList>
    </citation>
    <scope>NUCLEOTIDE SEQUENCE [LARGE SCALE GENOMIC DNA]</scope>
    <source>
        <strain evidence="1 2">CECT 7955</strain>
    </source>
</reference>
<sequence length="235" mass="27712">MKNVLNFTLTFFFGYLSLGQNTSGKITYKVIPPKIEFKDSTNVNEIKFLEKFNENLKRKKFSLFFNTDFSLFRSEENLNVENDKNSTIEKINYNLYSKYSYFFNLKSKECYKVDNSESRIIIKLNDKLNWQITTESKKIDGYLCIKATTNKSFFNNKGERVKKITAWFCSEISYPFGPLDYNGLPGLILELQDNKLIYSVDKIEFDNKYSMIEMPKGKIISEDEHLEKLKEQSNF</sequence>
<name>A0ABV5GKR6_9FLAO</name>
<keyword evidence="2" id="KW-1185">Reference proteome</keyword>
<evidence type="ECO:0000313" key="2">
    <source>
        <dbReference type="Proteomes" id="UP001589607"/>
    </source>
</evidence>
<accession>A0ABV5GKR6</accession>
<dbReference type="Pfam" id="PF09697">
    <property type="entry name" value="Porph_ging"/>
    <property type="match status" value="1"/>
</dbReference>
<protein>
    <submittedName>
        <fullName evidence="1">GLPGLI family protein</fullName>
    </submittedName>
</protein>
<evidence type="ECO:0000313" key="1">
    <source>
        <dbReference type="EMBL" id="MFB9095992.1"/>
    </source>
</evidence>
<dbReference type="RefSeq" id="WP_236457391.1">
    <property type="nucleotide sequence ID" value="NZ_CBCSGE010000006.1"/>
</dbReference>
<dbReference type="Proteomes" id="UP001589607">
    <property type="component" value="Unassembled WGS sequence"/>
</dbReference>
<proteinExistence type="predicted"/>
<dbReference type="EMBL" id="JBHMEY010000012">
    <property type="protein sequence ID" value="MFB9095992.1"/>
    <property type="molecule type" value="Genomic_DNA"/>
</dbReference>
<gene>
    <name evidence="1" type="ORF">ACFFVF_05650</name>
</gene>
<comment type="caution">
    <text evidence="1">The sequence shown here is derived from an EMBL/GenBank/DDBJ whole genome shotgun (WGS) entry which is preliminary data.</text>
</comment>
<dbReference type="InterPro" id="IPR005901">
    <property type="entry name" value="GLPGLI"/>
</dbReference>
<organism evidence="1 2">
    <name type="scientific">Flavobacterium jumunjinense</name>
    <dbReference type="NCBI Taxonomy" id="998845"/>
    <lineage>
        <taxon>Bacteria</taxon>
        <taxon>Pseudomonadati</taxon>
        <taxon>Bacteroidota</taxon>
        <taxon>Flavobacteriia</taxon>
        <taxon>Flavobacteriales</taxon>
        <taxon>Flavobacteriaceae</taxon>
        <taxon>Flavobacterium</taxon>
    </lineage>
</organism>